<dbReference type="EMBL" id="JABSTR010000001">
    <property type="protein sequence ID" value="KAH9361299.1"/>
    <property type="molecule type" value="Genomic_DNA"/>
</dbReference>
<keyword evidence="1" id="KW-0472">Membrane</keyword>
<name>A0A9J6FEF3_HAELO</name>
<evidence type="ECO:0000313" key="3">
    <source>
        <dbReference type="Proteomes" id="UP000821853"/>
    </source>
</evidence>
<keyword evidence="1" id="KW-0812">Transmembrane</keyword>
<sequence>MAPLRPCEQPTFGNGQELVSSAPDSRNWRGIGIALLVIAGVCALIVTAVILLTPGKLPLVDVSRDKGPRVKQARLSLEDVLHGTFNPRKFNGSWVSDCADVTPRRSSTAHSSNACYVRVCV</sequence>
<gene>
    <name evidence="2" type="ORF">HPB48_006861</name>
</gene>
<reference evidence="2 3" key="1">
    <citation type="journal article" date="2020" name="Cell">
        <title>Large-Scale Comparative Analyses of Tick Genomes Elucidate Their Genetic Diversity and Vector Capacities.</title>
        <authorList>
            <consortium name="Tick Genome and Microbiome Consortium (TIGMIC)"/>
            <person name="Jia N."/>
            <person name="Wang J."/>
            <person name="Shi W."/>
            <person name="Du L."/>
            <person name="Sun Y."/>
            <person name="Zhan W."/>
            <person name="Jiang J.F."/>
            <person name="Wang Q."/>
            <person name="Zhang B."/>
            <person name="Ji P."/>
            <person name="Bell-Sakyi L."/>
            <person name="Cui X.M."/>
            <person name="Yuan T.T."/>
            <person name="Jiang B.G."/>
            <person name="Yang W.F."/>
            <person name="Lam T.T."/>
            <person name="Chang Q.C."/>
            <person name="Ding S.J."/>
            <person name="Wang X.J."/>
            <person name="Zhu J.G."/>
            <person name="Ruan X.D."/>
            <person name="Zhao L."/>
            <person name="Wei J.T."/>
            <person name="Ye R.Z."/>
            <person name="Que T.C."/>
            <person name="Du C.H."/>
            <person name="Zhou Y.H."/>
            <person name="Cheng J.X."/>
            <person name="Dai P.F."/>
            <person name="Guo W.B."/>
            <person name="Han X.H."/>
            <person name="Huang E.J."/>
            <person name="Li L.F."/>
            <person name="Wei W."/>
            <person name="Gao Y.C."/>
            <person name="Liu J.Z."/>
            <person name="Shao H.Z."/>
            <person name="Wang X."/>
            <person name="Wang C.C."/>
            <person name="Yang T.C."/>
            <person name="Huo Q.B."/>
            <person name="Li W."/>
            <person name="Chen H.Y."/>
            <person name="Chen S.E."/>
            <person name="Zhou L.G."/>
            <person name="Ni X.B."/>
            <person name="Tian J.H."/>
            <person name="Sheng Y."/>
            <person name="Liu T."/>
            <person name="Pan Y.S."/>
            <person name="Xia L.Y."/>
            <person name="Li J."/>
            <person name="Zhao F."/>
            <person name="Cao W.C."/>
        </authorList>
    </citation>
    <scope>NUCLEOTIDE SEQUENCE [LARGE SCALE GENOMIC DNA]</scope>
    <source>
        <strain evidence="2">HaeL-2018</strain>
    </source>
</reference>
<keyword evidence="1" id="KW-1133">Transmembrane helix</keyword>
<evidence type="ECO:0000256" key="1">
    <source>
        <dbReference type="SAM" id="Phobius"/>
    </source>
</evidence>
<organism evidence="2 3">
    <name type="scientific">Haemaphysalis longicornis</name>
    <name type="common">Bush tick</name>
    <dbReference type="NCBI Taxonomy" id="44386"/>
    <lineage>
        <taxon>Eukaryota</taxon>
        <taxon>Metazoa</taxon>
        <taxon>Ecdysozoa</taxon>
        <taxon>Arthropoda</taxon>
        <taxon>Chelicerata</taxon>
        <taxon>Arachnida</taxon>
        <taxon>Acari</taxon>
        <taxon>Parasitiformes</taxon>
        <taxon>Ixodida</taxon>
        <taxon>Ixodoidea</taxon>
        <taxon>Ixodidae</taxon>
        <taxon>Haemaphysalinae</taxon>
        <taxon>Haemaphysalis</taxon>
    </lineage>
</organism>
<keyword evidence="3" id="KW-1185">Reference proteome</keyword>
<comment type="caution">
    <text evidence="2">The sequence shown here is derived from an EMBL/GenBank/DDBJ whole genome shotgun (WGS) entry which is preliminary data.</text>
</comment>
<feature type="transmembrane region" description="Helical" evidence="1">
    <location>
        <begin position="31"/>
        <end position="52"/>
    </location>
</feature>
<protein>
    <recommendedName>
        <fullName evidence="4">Dipeptidyl aminopeptidase-like protein 6</fullName>
    </recommendedName>
</protein>
<dbReference type="Proteomes" id="UP000821853">
    <property type="component" value="Chromosome 1"/>
</dbReference>
<dbReference type="VEuPathDB" id="VectorBase:HLOH_056423"/>
<proteinExistence type="predicted"/>
<accession>A0A9J6FEF3</accession>
<evidence type="ECO:0000313" key="2">
    <source>
        <dbReference type="EMBL" id="KAH9361299.1"/>
    </source>
</evidence>
<evidence type="ECO:0008006" key="4">
    <source>
        <dbReference type="Google" id="ProtNLM"/>
    </source>
</evidence>
<dbReference type="AlphaFoldDB" id="A0A9J6FEF3"/>
<dbReference type="OrthoDB" id="16520at2759"/>